<dbReference type="PATRIC" id="fig|883066.3.peg.1259"/>
<dbReference type="Pfam" id="PF00535">
    <property type="entry name" value="Glycos_transf_2"/>
    <property type="match status" value="1"/>
</dbReference>
<comment type="caution">
    <text evidence="2">The sequence shown here is derived from an EMBL/GenBank/DDBJ whole genome shotgun (WGS) entry which is preliminary data.</text>
</comment>
<proteinExistence type="predicted"/>
<dbReference type="InterPro" id="IPR001173">
    <property type="entry name" value="Glyco_trans_2-like"/>
</dbReference>
<protein>
    <recommendedName>
        <fullName evidence="1">Glycosyltransferase 2-like domain-containing protein</fullName>
    </recommendedName>
</protein>
<keyword evidence="3" id="KW-1185">Reference proteome</keyword>
<accession>K9EVQ4</accession>
<evidence type="ECO:0000313" key="3">
    <source>
        <dbReference type="Proteomes" id="UP000009888"/>
    </source>
</evidence>
<dbReference type="Proteomes" id="UP000009888">
    <property type="component" value="Unassembled WGS sequence"/>
</dbReference>
<dbReference type="EMBL" id="AGWL01000006">
    <property type="protein sequence ID" value="EKU95062.1"/>
    <property type="molecule type" value="Genomic_DNA"/>
</dbReference>
<dbReference type="InterPro" id="IPR029044">
    <property type="entry name" value="Nucleotide-diphossugar_trans"/>
</dbReference>
<evidence type="ECO:0000313" key="2">
    <source>
        <dbReference type="EMBL" id="EKU95062.1"/>
    </source>
</evidence>
<reference evidence="2 3" key="1">
    <citation type="submission" date="2012-09" db="EMBL/GenBank/DDBJ databases">
        <title>The Genome Sequence of Actinobaculum massiliae ACS-171-V-COL2.</title>
        <authorList>
            <consortium name="The Broad Institute Genome Sequencing Platform"/>
            <person name="Earl A."/>
            <person name="Ward D."/>
            <person name="Feldgarden M."/>
            <person name="Gevers D."/>
            <person name="Saerens B."/>
            <person name="Vaneechoutte M."/>
            <person name="Walker B."/>
            <person name="Young S.K."/>
            <person name="Zeng Q."/>
            <person name="Gargeya S."/>
            <person name="Fitzgerald M."/>
            <person name="Haas B."/>
            <person name="Abouelleil A."/>
            <person name="Alvarado L."/>
            <person name="Arachchi H.M."/>
            <person name="Berlin A."/>
            <person name="Chapman S.B."/>
            <person name="Goldberg J."/>
            <person name="Griggs A."/>
            <person name="Gujja S."/>
            <person name="Hansen M."/>
            <person name="Howarth C."/>
            <person name="Imamovic A."/>
            <person name="Larimer J."/>
            <person name="McCowen C."/>
            <person name="Montmayeur A."/>
            <person name="Murphy C."/>
            <person name="Neiman D."/>
            <person name="Pearson M."/>
            <person name="Priest M."/>
            <person name="Roberts A."/>
            <person name="Saif S."/>
            <person name="Shea T."/>
            <person name="Sisk P."/>
            <person name="Sykes S."/>
            <person name="Wortman J."/>
            <person name="Nusbaum C."/>
            <person name="Birren B."/>
        </authorList>
    </citation>
    <scope>NUCLEOTIDE SEQUENCE [LARGE SCALE GENOMIC DNA]</scope>
    <source>
        <strain evidence="3">ACS-171-V-Col2</strain>
    </source>
</reference>
<name>K9EVQ4_9ACTO</name>
<dbReference type="PANTHER" id="PTHR43179">
    <property type="entry name" value="RHAMNOSYLTRANSFERASE WBBL"/>
    <property type="match status" value="1"/>
</dbReference>
<dbReference type="Gene3D" id="3.90.550.10">
    <property type="entry name" value="Spore Coat Polysaccharide Biosynthesis Protein SpsA, Chain A"/>
    <property type="match status" value="1"/>
</dbReference>
<dbReference type="RefSeq" id="WP_007001406.1">
    <property type="nucleotide sequence ID" value="NZ_JH992955.1"/>
</dbReference>
<sequence length="277" mass="30729">MNIRVITVAYNPGTELEKFAQSLRNALGDEYEFVIVDNGEEHALAHEVAAKYDATYLCPGENLGYGRAANLGAEGFSGRWLFVINPDVELRPGCLDALIEEASRWPKGGAFGPLIETPEGEVYPSARSFPRVSSGVGHALFADIWPENPWTRAYRANADIARAHTVDWLSGACLMLRREAFEQIEGFDESYFMFFEDVELGEDLAHAGWESVFVPQARVVHDQGASWRERPEAMICAHHKSAAHYLDGVYAGPLLAPLRWACRAGLRARAAFLTRGK</sequence>
<dbReference type="STRING" id="202789.GCA_001457435_00914"/>
<dbReference type="CDD" id="cd04186">
    <property type="entry name" value="GT_2_like_c"/>
    <property type="match status" value="1"/>
</dbReference>
<dbReference type="eggNOG" id="COG1216">
    <property type="taxonomic scope" value="Bacteria"/>
</dbReference>
<feature type="domain" description="Glycosyltransferase 2-like" evidence="1">
    <location>
        <begin position="5"/>
        <end position="184"/>
    </location>
</feature>
<organism evidence="2 3">
    <name type="scientific">Actinobaculum massiliense ACS-171-V-Col2</name>
    <dbReference type="NCBI Taxonomy" id="883066"/>
    <lineage>
        <taxon>Bacteria</taxon>
        <taxon>Bacillati</taxon>
        <taxon>Actinomycetota</taxon>
        <taxon>Actinomycetes</taxon>
        <taxon>Actinomycetales</taxon>
        <taxon>Actinomycetaceae</taxon>
        <taxon>Actinobaculum</taxon>
    </lineage>
</organism>
<dbReference type="HOGENOM" id="CLU_023845_0_0_11"/>
<gene>
    <name evidence="2" type="ORF">HMPREF9233_01200</name>
</gene>
<dbReference type="SUPFAM" id="SSF53448">
    <property type="entry name" value="Nucleotide-diphospho-sugar transferases"/>
    <property type="match status" value="1"/>
</dbReference>
<dbReference type="AlphaFoldDB" id="K9EVQ4"/>
<evidence type="ECO:0000259" key="1">
    <source>
        <dbReference type="Pfam" id="PF00535"/>
    </source>
</evidence>
<dbReference type="PANTHER" id="PTHR43179:SF7">
    <property type="entry name" value="RHAMNOSYLTRANSFERASE WBBL"/>
    <property type="match status" value="1"/>
</dbReference>